<reference evidence="3" key="1">
    <citation type="submission" date="2022-08" db="UniProtKB">
        <authorList>
            <consortium name="EnsemblMetazoa"/>
        </authorList>
    </citation>
    <scope>IDENTIFICATION</scope>
    <source>
        <strain evidence="3">Israel</strain>
    </source>
</reference>
<dbReference type="VEuPathDB" id="VectorBase:PPAPM1_008986"/>
<evidence type="ECO:0000313" key="4">
    <source>
        <dbReference type="Proteomes" id="UP000092462"/>
    </source>
</evidence>
<organism evidence="3 4">
    <name type="scientific">Phlebotomus papatasi</name>
    <name type="common">Sandfly</name>
    <dbReference type="NCBI Taxonomy" id="29031"/>
    <lineage>
        <taxon>Eukaryota</taxon>
        <taxon>Metazoa</taxon>
        <taxon>Ecdysozoa</taxon>
        <taxon>Arthropoda</taxon>
        <taxon>Hexapoda</taxon>
        <taxon>Insecta</taxon>
        <taxon>Pterygota</taxon>
        <taxon>Neoptera</taxon>
        <taxon>Endopterygota</taxon>
        <taxon>Diptera</taxon>
        <taxon>Nematocera</taxon>
        <taxon>Psychodoidea</taxon>
        <taxon>Psychodidae</taxon>
        <taxon>Phlebotomus</taxon>
        <taxon>Phlebotomus</taxon>
    </lineage>
</organism>
<dbReference type="EMBL" id="AJVK01029617">
    <property type="status" value="NOT_ANNOTATED_CDS"/>
    <property type="molecule type" value="Genomic_DNA"/>
</dbReference>
<dbReference type="InterPro" id="IPR002018">
    <property type="entry name" value="CarbesteraseB"/>
</dbReference>
<dbReference type="VEuPathDB" id="VectorBase:PPAI005016"/>
<feature type="domain" description="Carboxylesterase type B" evidence="2">
    <location>
        <begin position="579"/>
        <end position="995"/>
    </location>
</feature>
<keyword evidence="4" id="KW-1185">Reference proteome</keyword>
<evidence type="ECO:0000259" key="2">
    <source>
        <dbReference type="Pfam" id="PF00135"/>
    </source>
</evidence>
<sequence>MKLYFCVLILCGCSIFATAQQNFSAHVDDSFRKPFSSAPEVCAASGCIRGKSESGRKKPYDAFYGIPYAEPPVGKLRLENPVPHSGWSGYWDASYARDNCYQQNFHVYGAPISGSEDCLYLNVYRPIARKSNKKLPVLVYIHGGSYCAYSSDPGYFGPEYFMENGEVILVTLNYRLGLIGFLCSGDEAVKGNFGLKDQQMALKWVSTNIEYFGGDASSVTLAGQSVGAASVHMHMMNSVSQALFHRAMLLSGTAISSWNYLIDSAAQFRQVAKNMELRKWETASTYDLAYQFKKRDALDLVLAVSTLFIFAATPPVPVRPCIEGDWEGAFLTEDPRKVWAEGRFVQKPIVIGVTTDEATFFSSIPTNRTLRDAYNANIYGIVPGLLEIQPRYATKVLDFYFGDKHELDGTNSKTFYETTQSFVKYYSGQDINLGVSHSDDLFYLFTMTTLFPKFEVDTPESRMSDIYVRSMVNFIARGEFKTWRTFRPCTQQTSTPFCDYQIFDRYMESDPDQAIVSVSNEINLEMVKLWDEVDYGTYEKMVPYHLVLIYCGCLVFATAQQNFSAQGDETFRKTVSSAPEVCAISGCVRGKFESGRKKPYDAFYGIPYAEPPLGKLRLENPVPHSGWSGYWDASYARDNCYQQNYHVSGSPVSGSEDCLYLNVYRPIARKPNKKLPVLVYIHGGSYCSYSSDPGYFGPEYFMDNGEVILVTLNYRLGLIGFLCSGDEAVKGNFGLKDQQMALKWVATNIEYFGGDASSITLAGQSVGASSINLHMMNSVSQALFHRAILISGTAISSWHNLIDSAAQFRQVAKNMELRKWDTGSTYDLAYQLRKRNALDLVLAVSSLFVFPETPIVPVRACIEGDWEGAFLTEDPRKIWAEGRFVQKPIVIGITSDEATYASFITTNQTLVDTYNANIYDILPVQLDFHPRYAAEVLDFYFGAKHKLDDTNADKFFEMISDRMFYYPTYKFVKQYLNYANVQKNPIFIYEFSFEVRQVVVYRYYNQS</sequence>
<dbReference type="InterPro" id="IPR029058">
    <property type="entry name" value="AB_hydrolase_fold"/>
</dbReference>
<dbReference type="VEuPathDB" id="VectorBase:PPAPM1_009110"/>
<dbReference type="AlphaFoldDB" id="A0A1B0EXC7"/>
<dbReference type="Proteomes" id="UP000092462">
    <property type="component" value="Unassembled WGS sequence"/>
</dbReference>
<dbReference type="InterPro" id="IPR019819">
    <property type="entry name" value="Carboxylesterase_B_CS"/>
</dbReference>
<keyword evidence="1" id="KW-0325">Glycoprotein</keyword>
<dbReference type="SUPFAM" id="SSF53474">
    <property type="entry name" value="alpha/beta-Hydrolases"/>
    <property type="match status" value="2"/>
</dbReference>
<dbReference type="Pfam" id="PF00135">
    <property type="entry name" value="COesterase"/>
    <property type="match status" value="2"/>
</dbReference>
<proteinExistence type="predicted"/>
<accession>A0A1B0EXC7</accession>
<dbReference type="PROSITE" id="PS00941">
    <property type="entry name" value="CARBOXYLESTERASE_B_2"/>
    <property type="match status" value="2"/>
</dbReference>
<dbReference type="Gene3D" id="3.40.50.1820">
    <property type="entry name" value="alpha/beta hydrolase"/>
    <property type="match status" value="2"/>
</dbReference>
<dbReference type="EnsemblMetazoa" id="PPAI005016-RA">
    <property type="protein sequence ID" value="PPAI005016-PA"/>
    <property type="gene ID" value="PPAI005016"/>
</dbReference>
<evidence type="ECO:0000256" key="1">
    <source>
        <dbReference type="ARBA" id="ARBA00023180"/>
    </source>
</evidence>
<feature type="domain" description="Carboxylesterase type B" evidence="2">
    <location>
        <begin position="38"/>
        <end position="412"/>
    </location>
</feature>
<dbReference type="InterPro" id="IPR050309">
    <property type="entry name" value="Type-B_Carboxylest/Lipase"/>
</dbReference>
<name>A0A1B0EXC7_PHLPP</name>
<evidence type="ECO:0000313" key="3">
    <source>
        <dbReference type="EnsemblMetazoa" id="PPAI005016-PA"/>
    </source>
</evidence>
<dbReference type="PANTHER" id="PTHR11559">
    <property type="entry name" value="CARBOXYLESTERASE"/>
    <property type="match status" value="1"/>
</dbReference>
<protein>
    <recommendedName>
        <fullName evidence="2">Carboxylesterase type B domain-containing protein</fullName>
    </recommendedName>
</protein>